<reference evidence="3" key="1">
    <citation type="submission" date="2023-03" db="EMBL/GenBank/DDBJ databases">
        <title>Electrophorus voltai genome.</title>
        <authorList>
            <person name="Bian C."/>
        </authorList>
    </citation>
    <scope>NUCLEOTIDE SEQUENCE</scope>
    <source>
        <strain evidence="3">CB-2022</strain>
        <tissue evidence="3">Muscle</tissue>
    </source>
</reference>
<evidence type="ECO:0000313" key="4">
    <source>
        <dbReference type="Proteomes" id="UP001239994"/>
    </source>
</evidence>
<gene>
    <name evidence="3" type="ORF">P4O66_004411</name>
</gene>
<proteinExistence type="predicted"/>
<dbReference type="Pfam" id="PF16058">
    <property type="entry name" value="Mucin-like"/>
    <property type="match status" value="1"/>
</dbReference>
<feature type="region of interest" description="Disordered" evidence="1">
    <location>
        <begin position="685"/>
        <end position="716"/>
    </location>
</feature>
<feature type="region of interest" description="Disordered" evidence="1">
    <location>
        <begin position="268"/>
        <end position="395"/>
    </location>
</feature>
<dbReference type="InterPro" id="IPR032059">
    <property type="entry name" value="Mucin-like"/>
</dbReference>
<evidence type="ECO:0000259" key="2">
    <source>
        <dbReference type="Pfam" id="PF16058"/>
    </source>
</evidence>
<feature type="compositionally biased region" description="Polar residues" evidence="1">
    <location>
        <begin position="270"/>
        <end position="390"/>
    </location>
</feature>
<dbReference type="PANTHER" id="PTHR36496">
    <property type="entry name" value="CADHERIN DOMAIN-CONTAINING PROTEIN"/>
    <property type="match status" value="1"/>
</dbReference>
<dbReference type="PANTHER" id="PTHR36496:SF2">
    <property type="match status" value="1"/>
</dbReference>
<organism evidence="3 4">
    <name type="scientific">Electrophorus voltai</name>
    <dbReference type="NCBI Taxonomy" id="2609070"/>
    <lineage>
        <taxon>Eukaryota</taxon>
        <taxon>Metazoa</taxon>
        <taxon>Chordata</taxon>
        <taxon>Craniata</taxon>
        <taxon>Vertebrata</taxon>
        <taxon>Euteleostomi</taxon>
        <taxon>Actinopterygii</taxon>
        <taxon>Neopterygii</taxon>
        <taxon>Teleostei</taxon>
        <taxon>Ostariophysi</taxon>
        <taxon>Gymnotiformes</taxon>
        <taxon>Gymnotoidei</taxon>
        <taxon>Gymnotidae</taxon>
        <taxon>Electrophorus</taxon>
    </lineage>
</organism>
<comment type="caution">
    <text evidence="3">The sequence shown here is derived from an EMBL/GenBank/DDBJ whole genome shotgun (WGS) entry which is preliminary data.</text>
</comment>
<dbReference type="PRINTS" id="PR01217">
    <property type="entry name" value="PRICHEXTENSN"/>
</dbReference>
<keyword evidence="4" id="KW-1185">Reference proteome</keyword>
<protein>
    <recommendedName>
        <fullName evidence="2">Mucin-like domain-containing protein</fullName>
    </recommendedName>
</protein>
<dbReference type="EMBL" id="JAROKS010000007">
    <property type="protein sequence ID" value="KAK1802068.1"/>
    <property type="molecule type" value="Genomic_DNA"/>
</dbReference>
<dbReference type="Proteomes" id="UP001239994">
    <property type="component" value="Unassembled WGS sequence"/>
</dbReference>
<sequence length="1169" mass="126728">MLLESLFNFIIEGDEVPKAWLTSTTEPFWKVLSSKLTKNAGNLKNRRSVGTRGWEKMEYDQAFYTWNVGCGPGWGLETGQWCPQAKIYKKDASPPQDKESRLHCWLCAEQHDGWHQQKTCRRHVFDGMATCFTVKISQDSTMPQCTGTMAPHCLKWLKEDVGQNKNYTSHGSDRPVVSLSGFRVQGNKHQLPTERATEQSTATYNTTEEACLQLVASGWSCSVCRAVMMEAQPSIGHLNSSIIASTPLINMMLEGKVAVLVLQTGHEDTTPSGLTSQRATSTSGLTPQRATSTSGLTPQRATSTSGLTPQRATSTSGLTPQRATSTSGLTPQRATSTPGLTPQRATSTPGLTPQRTTSTSGLTPQRATSTPGLTPQRATSTSGLTPQRATSPYGVSPIREGLLHQESHPSERGFSIGITQAAKDDKENRHKQECLRPGMCWAWLQVGGGPVAWWVKTLGEALNPDGWRFWGLVGGGSGAMWVEALGPCGGRLWGLFTCPSAPKAAWTPENCRSALMREVPCVVIPGVLVSPSSLLVSPTSLPVSPSSLPPVSLCLTPVSWCLPPVSLCLTRLLVSPSSLPVSPSSLLVSPSSLPVSAQPLLLADHFLPPAPRTAPTLRFILINYLETCTPLHSVTRKAAGFLLVDQREKSIMEEKPKNKCAHSSSQQREDCEIQDPRLLVYCSQREEHKETRAPDRLTQREQSSSEKKSGRPQLQREPPSLILELCPSSPCPVPHPPTLSFILLPCPSSPYPVLHPPALSFIPLPCPSSPCPVPHPPALSLIPHPSSPCPVPHPSSLIPLSCPSSLILLPCPSSPCPVLHPPVLSLILLPCPSSPCPVPHPSSPCPVPHPSALSLIPHPPALSLIPHPPALSLIPHPPALSLIPHPPAVSLIPNPPAPSIIPHTQFLTDKSLVKLRAVIPKDPEIGTTQRWISEAVADIISVPFSKLVLSQGLKGTVVSMEQTPEAASSTEKDSTLPCNVSMSCQGCSRDIMTGTDQPILLSAVIETYPHRLSAVIETYPHRLSAVTETYPYRLSAVTETYPHRLSAVIETYPHRLSAVIETYPHKLSAVTETYPHRLSAVTETYPHRLSAVTETYPHRLSAVTETYPHRLSAVTETYPHRLSAVIETYPHRLSAVTETYPHRLSAVTETYPHRLSAVTVTKGPPNSEW</sequence>
<evidence type="ECO:0000313" key="3">
    <source>
        <dbReference type="EMBL" id="KAK1802068.1"/>
    </source>
</evidence>
<feature type="compositionally biased region" description="Basic and acidic residues" evidence="1">
    <location>
        <begin position="685"/>
        <end position="709"/>
    </location>
</feature>
<name>A0AAD9E2L4_9TELE</name>
<feature type="domain" description="Mucin-like" evidence="2">
    <location>
        <begin position="272"/>
        <end position="360"/>
    </location>
</feature>
<dbReference type="AlphaFoldDB" id="A0AAD9E2L4"/>
<evidence type="ECO:0000256" key="1">
    <source>
        <dbReference type="SAM" id="MobiDB-lite"/>
    </source>
</evidence>
<accession>A0AAD9E2L4</accession>